<evidence type="ECO:0000313" key="2">
    <source>
        <dbReference type="Proteomes" id="UP000473699"/>
    </source>
</evidence>
<proteinExistence type="predicted"/>
<comment type="caution">
    <text evidence="1">The sequence shown here is derived from an EMBL/GenBank/DDBJ whole genome shotgun (WGS) entry which is preliminary data.</text>
</comment>
<dbReference type="Proteomes" id="UP000473699">
    <property type="component" value="Unassembled WGS sequence"/>
</dbReference>
<sequence length="79" mass="8661">MEVERAAALQSELTAAVEAWLKRNPKFHAVLARQLLLGADAKLDATGAVMKEMNKRKPKFAELPTVKVNKPEPPAPEAK</sequence>
<dbReference type="AlphaFoldDB" id="A0A6L5YDW1"/>
<name>A0A6L5YDW1_9BACT</name>
<evidence type="ECO:0000313" key="1">
    <source>
        <dbReference type="EMBL" id="MST56238.1"/>
    </source>
</evidence>
<organism evidence="1 2">
    <name type="scientific">Pyramidobacter porci</name>
    <dbReference type="NCBI Taxonomy" id="2605789"/>
    <lineage>
        <taxon>Bacteria</taxon>
        <taxon>Thermotogati</taxon>
        <taxon>Synergistota</taxon>
        <taxon>Synergistia</taxon>
        <taxon>Synergistales</taxon>
        <taxon>Dethiosulfovibrionaceae</taxon>
        <taxon>Pyramidobacter</taxon>
    </lineage>
</organism>
<dbReference type="RefSeq" id="WP_154529320.1">
    <property type="nucleotide sequence ID" value="NZ_JAXDZJ010000125.1"/>
</dbReference>
<protein>
    <submittedName>
        <fullName evidence="1">Uncharacterized protein</fullName>
    </submittedName>
</protein>
<gene>
    <name evidence="1" type="ORF">FYJ74_09365</name>
</gene>
<accession>A0A6L5YDW1</accession>
<reference evidence="1 2" key="1">
    <citation type="submission" date="2019-08" db="EMBL/GenBank/DDBJ databases">
        <title>In-depth cultivation of the pig gut microbiome towards novel bacterial diversity and tailored functional studies.</title>
        <authorList>
            <person name="Wylensek D."/>
            <person name="Hitch T.C.A."/>
            <person name="Clavel T."/>
        </authorList>
    </citation>
    <scope>NUCLEOTIDE SEQUENCE [LARGE SCALE GENOMIC DNA]</scope>
    <source>
        <strain evidence="1 2">SM-530-WT-4B</strain>
    </source>
</reference>
<dbReference type="EMBL" id="VUNH01000010">
    <property type="protein sequence ID" value="MST56238.1"/>
    <property type="molecule type" value="Genomic_DNA"/>
</dbReference>
<keyword evidence="2" id="KW-1185">Reference proteome</keyword>